<comment type="subunit">
    <text evidence="13">Interacts with the Sec translocase complex via SecD. Specifically interacts with transmembrane segments of nascent integral membrane proteins during membrane integration.</text>
</comment>
<dbReference type="InterPro" id="IPR019998">
    <property type="entry name" value="Membr_insert_YidC"/>
</dbReference>
<keyword evidence="7 13" id="KW-0653">Protein transport</keyword>
<feature type="transmembrane region" description="Helical" evidence="13">
    <location>
        <begin position="449"/>
        <end position="469"/>
    </location>
</feature>
<comment type="function">
    <text evidence="13">Required for the insertion and/or proper folding and/or complex formation of integral membrane proteins into the membrane. Involved in integration of membrane proteins that insert both dependently and independently of the Sec translocase complex, as well as at least some lipoproteins. Aids folding of multispanning membrane proteins.</text>
</comment>
<dbReference type="EMBL" id="CP157484">
    <property type="protein sequence ID" value="XBO39373.1"/>
    <property type="molecule type" value="Genomic_DNA"/>
</dbReference>
<evidence type="ECO:0000259" key="15">
    <source>
        <dbReference type="Pfam" id="PF02096"/>
    </source>
</evidence>
<evidence type="ECO:0000256" key="8">
    <source>
        <dbReference type="ARBA" id="ARBA00022989"/>
    </source>
</evidence>
<dbReference type="NCBIfam" id="NF002353">
    <property type="entry name" value="PRK01318.1-4"/>
    <property type="match status" value="1"/>
</dbReference>
<feature type="region of interest" description="Disordered" evidence="14">
    <location>
        <begin position="41"/>
        <end position="71"/>
    </location>
</feature>
<dbReference type="PANTHER" id="PTHR12428">
    <property type="entry name" value="OXA1"/>
    <property type="match status" value="1"/>
</dbReference>
<keyword evidence="6 13" id="KW-0812">Transmembrane</keyword>
<dbReference type="AlphaFoldDB" id="A0AAU7JG36"/>
<evidence type="ECO:0000256" key="4">
    <source>
        <dbReference type="ARBA" id="ARBA00022448"/>
    </source>
</evidence>
<keyword evidence="10 13" id="KW-0143">Chaperone</keyword>
<accession>A0AAU7JG36</accession>
<evidence type="ECO:0000256" key="12">
    <source>
        <dbReference type="ARBA" id="ARBA00033342"/>
    </source>
</evidence>
<dbReference type="RefSeq" id="WP_406856215.1">
    <property type="nucleotide sequence ID" value="NZ_CP157484.1"/>
</dbReference>
<feature type="transmembrane region" description="Helical" evidence="13">
    <location>
        <begin position="551"/>
        <end position="569"/>
    </location>
</feature>
<evidence type="ECO:0000313" key="17">
    <source>
        <dbReference type="EMBL" id="XBO39373.1"/>
    </source>
</evidence>
<evidence type="ECO:0000256" key="7">
    <source>
        <dbReference type="ARBA" id="ARBA00022927"/>
    </source>
</evidence>
<dbReference type="CDD" id="cd20070">
    <property type="entry name" value="5TM_YidC_Alb3"/>
    <property type="match status" value="1"/>
</dbReference>
<feature type="compositionally biased region" description="Basic and acidic residues" evidence="14">
    <location>
        <begin position="613"/>
        <end position="625"/>
    </location>
</feature>
<dbReference type="GO" id="GO:0015031">
    <property type="term" value="P:protein transport"/>
    <property type="evidence" value="ECO:0007669"/>
    <property type="project" value="UniProtKB-KW"/>
</dbReference>
<keyword evidence="9 13" id="KW-0472">Membrane</keyword>
<dbReference type="PRINTS" id="PR00701">
    <property type="entry name" value="60KDINNERMP"/>
</dbReference>
<evidence type="ECO:0000256" key="10">
    <source>
        <dbReference type="ARBA" id="ARBA00023186"/>
    </source>
</evidence>
<dbReference type="Pfam" id="PF02096">
    <property type="entry name" value="60KD_IMP"/>
    <property type="match status" value="1"/>
</dbReference>
<evidence type="ECO:0000256" key="5">
    <source>
        <dbReference type="ARBA" id="ARBA00022475"/>
    </source>
</evidence>
<dbReference type="HAMAP" id="MF_01810">
    <property type="entry name" value="YidC_type1"/>
    <property type="match status" value="1"/>
</dbReference>
<dbReference type="NCBIfam" id="TIGR03593">
    <property type="entry name" value="yidC_nterm"/>
    <property type="match status" value="1"/>
</dbReference>
<dbReference type="GO" id="GO:0051205">
    <property type="term" value="P:protein insertion into membrane"/>
    <property type="evidence" value="ECO:0007669"/>
    <property type="project" value="TreeGrafter"/>
</dbReference>
<sequence>MQDNKNFFLAIALSLAVLIGWNVFFGVPTMDKARQDAAQNAKVAAENKAGPIPGVSPQTNTPPSESQANPSIAPTRELALFGSRRVTIDTPRVQGSINLRGAEIDDIALKDYHETVDKKSPNIVVFSPANAPEGYFARLGWLPGAGASVDVPLPSTVWTADSQTLTEAKPVTLTWDNGKGLTFKRVVSIDANYMLTLADSVEAKDGVTASLTPYGFVRRIGKPVTQGYYILHEGLLGILGDQGLKEEKYDGLEKDSALSATEKGKSFPQATGGWVGMTDKYWAAALIPDQKTPYTANFTVSTPPAGGKPAYQTLVTLQPLTVQAGTPAASTTRLFVGAKEVNTIDAYQNTLGIERFKLLIDWGWFWFITQPMFKLLDGIYKLVGNFGIAILIVTVIVKAIFFPLANKSYSSMAKMKAVQPQMQALREQYPDDKVKQQQELMELYKREKINPVAGCLPVVIQIPVFFALYKVLFVTIEMRHAPFFGWIKDLAAPDPTSVFNLFGLIPWEPPHVLMIGIWPLIMGVTMFVQMKMNPEPADPVQKTMFTWMPVFFTYLLASFPAGLVIYWSWNNLLSVSQQYLIMKRQGVKVELWDNLRGVFRKRAAPAAAADAKPASKPDAKAGKPA</sequence>
<dbReference type="Gene3D" id="2.70.98.90">
    <property type="match status" value="1"/>
</dbReference>
<dbReference type="PRINTS" id="PR01900">
    <property type="entry name" value="YIDCPROTEIN"/>
</dbReference>
<dbReference type="CDD" id="cd19961">
    <property type="entry name" value="EcYidC-like_peri"/>
    <property type="match status" value="1"/>
</dbReference>
<feature type="transmembrane region" description="Helical" evidence="13">
    <location>
        <begin position="382"/>
        <end position="405"/>
    </location>
</feature>
<evidence type="ECO:0000256" key="6">
    <source>
        <dbReference type="ARBA" id="ARBA00022692"/>
    </source>
</evidence>
<keyword evidence="4 13" id="KW-0813">Transport</keyword>
<dbReference type="InterPro" id="IPR028055">
    <property type="entry name" value="YidC/Oxa/ALB_C"/>
</dbReference>
<name>A0AAU7JG36_9HYPH</name>
<gene>
    <name evidence="13 17" type="primary">yidC</name>
    <name evidence="17" type="ORF">ABEG18_00880</name>
</gene>
<keyword evidence="8 13" id="KW-1133">Transmembrane helix</keyword>
<feature type="domain" description="Membrane insertase YidC/Oxa/ALB C-terminal" evidence="15">
    <location>
        <begin position="386"/>
        <end position="583"/>
    </location>
</feature>
<reference evidence="17" key="1">
    <citation type="submission" date="2024-05" db="EMBL/GenBank/DDBJ databases">
        <authorList>
            <person name="Kim S."/>
            <person name="Heo J."/>
            <person name="Choi H."/>
            <person name="Choi Y."/>
            <person name="Kwon S.-W."/>
            <person name="Kim Y."/>
        </authorList>
    </citation>
    <scope>NUCLEOTIDE SEQUENCE</scope>
    <source>
        <strain evidence="17">KACC 23698</strain>
    </source>
</reference>
<dbReference type="NCBIfam" id="TIGR03592">
    <property type="entry name" value="yidC_oxa1_cterm"/>
    <property type="match status" value="1"/>
</dbReference>
<evidence type="ECO:0000256" key="11">
    <source>
        <dbReference type="ARBA" id="ARBA00033245"/>
    </source>
</evidence>
<dbReference type="InterPro" id="IPR001708">
    <property type="entry name" value="YidC/ALB3/OXA1/COX18"/>
</dbReference>
<organism evidence="17">
    <name type="scientific">Alsobacter sp. KACC 23698</name>
    <dbReference type="NCBI Taxonomy" id="3149229"/>
    <lineage>
        <taxon>Bacteria</taxon>
        <taxon>Pseudomonadati</taxon>
        <taxon>Pseudomonadota</taxon>
        <taxon>Alphaproteobacteria</taxon>
        <taxon>Hyphomicrobiales</taxon>
        <taxon>Alsobacteraceae</taxon>
        <taxon>Alsobacter</taxon>
    </lineage>
</organism>
<protein>
    <recommendedName>
        <fullName evidence="3 13">Membrane protein insertase YidC</fullName>
    </recommendedName>
    <alternativeName>
        <fullName evidence="12 13">Foldase YidC</fullName>
    </alternativeName>
    <alternativeName>
        <fullName evidence="11 13">Membrane integrase YidC</fullName>
    </alternativeName>
    <alternativeName>
        <fullName evidence="13">Membrane protein YidC</fullName>
    </alternativeName>
</protein>
<dbReference type="InterPro" id="IPR038221">
    <property type="entry name" value="YidC_periplasmic_sf"/>
</dbReference>
<dbReference type="InterPro" id="IPR028053">
    <property type="entry name" value="Membr_insert_YidC_N"/>
</dbReference>
<dbReference type="GO" id="GO:0032977">
    <property type="term" value="F:membrane insertase activity"/>
    <property type="evidence" value="ECO:0007669"/>
    <property type="project" value="InterPro"/>
</dbReference>
<evidence type="ECO:0000256" key="9">
    <source>
        <dbReference type="ARBA" id="ARBA00023136"/>
    </source>
</evidence>
<feature type="transmembrane region" description="Helical" evidence="13">
    <location>
        <begin position="511"/>
        <end position="530"/>
    </location>
</feature>
<evidence type="ECO:0000256" key="2">
    <source>
        <dbReference type="ARBA" id="ARBA00010527"/>
    </source>
</evidence>
<evidence type="ECO:0000256" key="3">
    <source>
        <dbReference type="ARBA" id="ARBA00015325"/>
    </source>
</evidence>
<comment type="subcellular location">
    <subcellularLocation>
        <location evidence="1">Cell inner membrane</location>
        <topology evidence="1">Multi-pass membrane protein</topology>
    </subcellularLocation>
    <subcellularLocation>
        <location evidence="13">Cell membrane</location>
        <topology evidence="13">Multi-pass membrane protein</topology>
    </subcellularLocation>
</comment>
<feature type="domain" description="Membrane insertase YidC N-terminal" evidence="16">
    <location>
        <begin position="85"/>
        <end position="375"/>
    </location>
</feature>
<evidence type="ECO:0000256" key="13">
    <source>
        <dbReference type="HAMAP-Rule" id="MF_01810"/>
    </source>
</evidence>
<keyword evidence="5 13" id="KW-1003">Cell membrane</keyword>
<dbReference type="Pfam" id="PF14849">
    <property type="entry name" value="YidC_periplas"/>
    <property type="match status" value="1"/>
</dbReference>
<feature type="compositionally biased region" description="Polar residues" evidence="14">
    <location>
        <begin position="56"/>
        <end position="71"/>
    </location>
</feature>
<evidence type="ECO:0000259" key="16">
    <source>
        <dbReference type="Pfam" id="PF14849"/>
    </source>
</evidence>
<comment type="similarity">
    <text evidence="2 13">Belongs to the OXA1/ALB3/YidC family. Type 1 subfamily.</text>
</comment>
<feature type="region of interest" description="Disordered" evidence="14">
    <location>
        <begin position="604"/>
        <end position="625"/>
    </location>
</feature>
<evidence type="ECO:0000256" key="1">
    <source>
        <dbReference type="ARBA" id="ARBA00004429"/>
    </source>
</evidence>
<dbReference type="InterPro" id="IPR047196">
    <property type="entry name" value="YidC_ALB_C"/>
</dbReference>
<dbReference type="GO" id="GO:0005886">
    <property type="term" value="C:plasma membrane"/>
    <property type="evidence" value="ECO:0007669"/>
    <property type="project" value="UniProtKB-SubCell"/>
</dbReference>
<evidence type="ECO:0000256" key="14">
    <source>
        <dbReference type="SAM" id="MobiDB-lite"/>
    </source>
</evidence>
<dbReference type="PANTHER" id="PTHR12428:SF65">
    <property type="entry name" value="CYTOCHROME C OXIDASE ASSEMBLY PROTEIN COX18, MITOCHONDRIAL"/>
    <property type="match status" value="1"/>
</dbReference>
<proteinExistence type="inferred from homology"/>